<reference evidence="1 2" key="1">
    <citation type="journal article" date="2003" name="J. Bacteriol.">
        <title>Complete genome sequence of the broad-host-range vibriophage KVP40: comparative genomics of a T4-related bacteriophage.</title>
        <authorList>
            <person name="Miller E."/>
            <person name="Heidelberg J."/>
            <person name="Eisen J."/>
            <person name="Nelson W."/>
            <person name="Durkin A."/>
            <person name="Ciecko A."/>
            <person name="Feldblyum T."/>
            <person name="White O."/>
            <person name="Paulsen I."/>
            <person name="Nierman W."/>
            <person name="Lee J."/>
            <person name="Szczypinski B."/>
            <person name="Fraser C."/>
        </authorList>
    </citation>
    <scope>NUCLEOTIDE SEQUENCE</scope>
    <source>
        <strain evidence="2">Isolate Vibrio parahaemolyticus/Japan/Matsuzaki /1991</strain>
    </source>
</reference>
<sequence length="186" mass="21902">MNKGHSPLLFEEYTMNNERFQELLQFGGEFEAAVEPKIARVFCHADPDAMLINTATSKTDQKHKRGQRLMYCQDTSASFMLPDVFVFTKGKQFCVEIKCKKRFYRHTDGKLYGVIDTYKVQEYRDAVRHMGFDGIFYVFGDEETRSVYFAKDDPIDIKIPAFREYKNKKGEFKAWLIDDLHFLGKW</sequence>
<evidence type="ECO:0000313" key="1">
    <source>
        <dbReference type="EMBL" id="AAQ64152.1"/>
    </source>
</evidence>
<dbReference type="KEGG" id="vg:2545824"/>
<protein>
    <submittedName>
        <fullName evidence="1">Uncharacterized protein</fullName>
    </submittedName>
</protein>
<gene>
    <name evidence="1" type="ORF">KVP40.0081</name>
</gene>
<keyword evidence="2" id="KW-1185">Reference proteome</keyword>
<dbReference type="OrthoDB" id="30517at10239"/>
<dbReference type="EMBL" id="AY283928">
    <property type="protein sequence ID" value="AAQ64152.1"/>
    <property type="molecule type" value="Genomic_DNA"/>
</dbReference>
<proteinExistence type="predicted"/>
<name>Q6WI71_BPKVM</name>
<dbReference type="RefSeq" id="NP_899329.1">
    <property type="nucleotide sequence ID" value="NC_005083.2"/>
</dbReference>
<organism evidence="1 2">
    <name type="scientific">Vibrio phage KVP40 (isolate Vibrio parahaemolyticus/Japan/Matsuzaki/1991)</name>
    <name type="common">KVP40</name>
    <name type="synonym">Bacteriophage KVP40</name>
    <dbReference type="NCBI Taxonomy" id="75320"/>
    <lineage>
        <taxon>Viruses</taxon>
        <taxon>Duplodnaviria</taxon>
        <taxon>Heunggongvirae</taxon>
        <taxon>Uroviricota</taxon>
        <taxon>Caudoviricetes</taxon>
        <taxon>Pantevenvirales</taxon>
        <taxon>Straboviridae</taxon>
        <taxon>Schizotequatrovirus</taxon>
        <taxon>Schizotequatrovirus KVP40</taxon>
    </lineage>
</organism>
<accession>Q6WI71</accession>
<evidence type="ECO:0000313" key="2">
    <source>
        <dbReference type="Proteomes" id="UP000001785"/>
    </source>
</evidence>
<organismHost>
    <name type="scientific">Vibrio parahaemolyticus</name>
    <dbReference type="NCBI Taxonomy" id="670"/>
</organismHost>
<dbReference type="Proteomes" id="UP000001785">
    <property type="component" value="Segment"/>
</dbReference>
<dbReference type="GeneID" id="2545824"/>